<evidence type="ECO:0000256" key="1">
    <source>
        <dbReference type="SAM" id="Phobius"/>
    </source>
</evidence>
<reference evidence="2" key="1">
    <citation type="journal article" date="2017" name="Front. Cell. Infect. Microbiol.">
        <title>The Distinct Transcriptional Response of the Midgut of Amblyomma sculptum and Amblyomma aureolatum Ticks to Rickettsia rickettsii Correlates to Their Differences in Susceptibility to Infection.</title>
        <authorList>
            <person name="Martins L.A."/>
            <person name="Galletti M.F.B.M."/>
            <person name="Ribeiro J.M."/>
            <person name="Fujita A."/>
            <person name="Costa F.B."/>
            <person name="Labruna M.B."/>
            <person name="Daffre S."/>
            <person name="Fogaca A.C."/>
        </authorList>
    </citation>
    <scope>NUCLEOTIDE SEQUENCE</scope>
</reference>
<keyword evidence="1" id="KW-1133">Transmembrane helix</keyword>
<dbReference type="EMBL" id="GFAC01007738">
    <property type="protein sequence ID" value="JAT91450.1"/>
    <property type="molecule type" value="mRNA"/>
</dbReference>
<proteinExistence type="evidence at transcript level"/>
<keyword evidence="1" id="KW-0812">Transmembrane</keyword>
<sequence>RVEGRCTTQPLFHRSPARTTCHVYTYALAHHFSFRHIRVRAHRMYRYTHTHTHERTHAVTSSWFYVHKKKNSMTRSRHGTQRHARVGNSFFFLSVFFSSLYPVYKRLFTSFISVLEWCESMEQRNTRNKHEDVVQYEHSERCESDRASIACSEI</sequence>
<dbReference type="AlphaFoldDB" id="A0A1E1WWQ5"/>
<feature type="non-terminal residue" evidence="2">
    <location>
        <position position="1"/>
    </location>
</feature>
<protein>
    <submittedName>
        <fullName evidence="2">Uncharacterized protein</fullName>
    </submittedName>
</protein>
<name>A0A1E1WWQ5_9ACAR</name>
<accession>A0A1E1WWQ5</accession>
<feature type="transmembrane region" description="Helical" evidence="1">
    <location>
        <begin position="86"/>
        <end position="104"/>
    </location>
</feature>
<keyword evidence="1" id="KW-0472">Membrane</keyword>
<evidence type="ECO:0000313" key="2">
    <source>
        <dbReference type="EMBL" id="JAT91450.1"/>
    </source>
</evidence>
<organism evidence="2">
    <name type="scientific">Amblyomma aureolatum</name>
    <dbReference type="NCBI Taxonomy" id="187763"/>
    <lineage>
        <taxon>Eukaryota</taxon>
        <taxon>Metazoa</taxon>
        <taxon>Ecdysozoa</taxon>
        <taxon>Arthropoda</taxon>
        <taxon>Chelicerata</taxon>
        <taxon>Arachnida</taxon>
        <taxon>Acari</taxon>
        <taxon>Parasitiformes</taxon>
        <taxon>Ixodida</taxon>
        <taxon>Ixodoidea</taxon>
        <taxon>Ixodidae</taxon>
        <taxon>Amblyomminae</taxon>
        <taxon>Amblyomma</taxon>
    </lineage>
</organism>